<organism evidence="8 9">
    <name type="scientific">Hoeflea algicola</name>
    <dbReference type="NCBI Taxonomy" id="2983763"/>
    <lineage>
        <taxon>Bacteria</taxon>
        <taxon>Pseudomonadati</taxon>
        <taxon>Pseudomonadota</taxon>
        <taxon>Alphaproteobacteria</taxon>
        <taxon>Hyphomicrobiales</taxon>
        <taxon>Rhizobiaceae</taxon>
        <taxon>Hoeflea</taxon>
    </lineage>
</organism>
<evidence type="ECO:0000256" key="6">
    <source>
        <dbReference type="ARBA" id="ARBA00022898"/>
    </source>
</evidence>
<feature type="domain" description="Tryptophan synthase beta chain-like PALP" evidence="7">
    <location>
        <begin position="15"/>
        <end position="305"/>
    </location>
</feature>
<dbReference type="SUPFAM" id="SSF53686">
    <property type="entry name" value="Tryptophan synthase beta subunit-like PLP-dependent enzymes"/>
    <property type="match status" value="1"/>
</dbReference>
<reference evidence="8" key="1">
    <citation type="submission" date="2022-10" db="EMBL/GenBank/DDBJ databases">
        <title>Hoeflea sp. G2-23, isolated from marine algae.</title>
        <authorList>
            <person name="Kristyanto S."/>
            <person name="Kim J.M."/>
            <person name="Jeon C.O."/>
        </authorList>
    </citation>
    <scope>NUCLEOTIDE SEQUENCE</scope>
    <source>
        <strain evidence="8">G2-23</strain>
    </source>
</reference>
<evidence type="ECO:0000256" key="4">
    <source>
        <dbReference type="ARBA" id="ARBA00001946"/>
    </source>
</evidence>
<keyword evidence="9" id="KW-1185">Reference proteome</keyword>
<dbReference type="Pfam" id="PF00291">
    <property type="entry name" value="PALP"/>
    <property type="match status" value="1"/>
</dbReference>
<evidence type="ECO:0000256" key="1">
    <source>
        <dbReference type="ARBA" id="ARBA00001913"/>
    </source>
</evidence>
<dbReference type="Gene3D" id="3.40.50.1100">
    <property type="match status" value="2"/>
</dbReference>
<dbReference type="Proteomes" id="UP001073227">
    <property type="component" value="Unassembled WGS sequence"/>
</dbReference>
<dbReference type="PANTHER" id="PTHR43050">
    <property type="entry name" value="SERINE / THREONINE RACEMASE FAMILY MEMBER"/>
    <property type="match status" value="1"/>
</dbReference>
<evidence type="ECO:0000313" key="9">
    <source>
        <dbReference type="Proteomes" id="UP001073227"/>
    </source>
</evidence>
<proteinExistence type="predicted"/>
<dbReference type="RefSeq" id="WP_267653661.1">
    <property type="nucleotide sequence ID" value="NZ_JAOVZR010000001.1"/>
</dbReference>
<evidence type="ECO:0000313" key="8">
    <source>
        <dbReference type="EMBL" id="MCY0148074.1"/>
    </source>
</evidence>
<dbReference type="InterPro" id="IPR001926">
    <property type="entry name" value="TrpB-like_PALP"/>
</dbReference>
<comment type="caution">
    <text evidence="8">The sequence shown here is derived from an EMBL/GenBank/DDBJ whole genome shotgun (WGS) entry which is preliminary data.</text>
</comment>
<comment type="cofactor">
    <cofactor evidence="2">
        <name>pyridoxal 5'-phosphate</name>
        <dbReference type="ChEBI" id="CHEBI:597326"/>
    </cofactor>
</comment>
<evidence type="ECO:0000256" key="2">
    <source>
        <dbReference type="ARBA" id="ARBA00001933"/>
    </source>
</evidence>
<dbReference type="PANTHER" id="PTHR43050:SF1">
    <property type="entry name" value="SERINE RACEMASE"/>
    <property type="match status" value="1"/>
</dbReference>
<sequence length="324" mass="34007">MNIEMIRAAQARLEGHARRTPLLNSPFLDEIAGRRVWVKPECLQHTGSFKFRGGWSAVSGLDPEARARGVIAFSSGNHAQGVALAASRHGVRSIIVMPSDAPQSKIDNTRALGAEVVLFDRAKDDRNAICARLSEEHGLTLIVPYDNPLVIAGQGTCGLEIAEQASAEGITKADVLVCCGGGGFTAGVALALEADAPCLRARPVEPEDFDDMARSLASGVIERNSRLSGSLCDAIITPQPGNLTFPIVSRLAGPGLVVTEDEALHAMAHAFSRLKLVAEPGGAVALAAALFHADEIEGEDVIVTISGGNVDADVFRMALDKFGG</sequence>
<comment type="cofactor">
    <cofactor evidence="4">
        <name>Mg(2+)</name>
        <dbReference type="ChEBI" id="CHEBI:18420"/>
    </cofactor>
</comment>
<gene>
    <name evidence="8" type="ORF">OEG84_10220</name>
</gene>
<dbReference type="EMBL" id="JAOVZR010000001">
    <property type="protein sequence ID" value="MCY0148074.1"/>
    <property type="molecule type" value="Genomic_DNA"/>
</dbReference>
<comment type="cofactor">
    <cofactor evidence="1">
        <name>Ca(2+)</name>
        <dbReference type="ChEBI" id="CHEBI:29108"/>
    </cofactor>
</comment>
<protein>
    <submittedName>
        <fullName evidence="8">Threonine/serine dehydratase</fullName>
    </submittedName>
</protein>
<name>A0ABT3Z8G7_9HYPH</name>
<dbReference type="InterPro" id="IPR000634">
    <property type="entry name" value="Ser/Thr_deHydtase_PyrdxlP-BS"/>
</dbReference>
<comment type="cofactor">
    <cofactor evidence="3">
        <name>Mn(2+)</name>
        <dbReference type="ChEBI" id="CHEBI:29035"/>
    </cofactor>
</comment>
<dbReference type="InterPro" id="IPR036052">
    <property type="entry name" value="TrpB-like_PALP_sf"/>
</dbReference>
<evidence type="ECO:0000259" key="7">
    <source>
        <dbReference type="Pfam" id="PF00291"/>
    </source>
</evidence>
<evidence type="ECO:0000256" key="3">
    <source>
        <dbReference type="ARBA" id="ARBA00001936"/>
    </source>
</evidence>
<dbReference type="PROSITE" id="PS00165">
    <property type="entry name" value="DEHYDRATASE_SER_THR"/>
    <property type="match status" value="1"/>
</dbReference>
<evidence type="ECO:0000256" key="5">
    <source>
        <dbReference type="ARBA" id="ARBA00022842"/>
    </source>
</evidence>
<dbReference type="CDD" id="cd01562">
    <property type="entry name" value="Thr-dehyd"/>
    <property type="match status" value="1"/>
</dbReference>
<keyword evidence="5" id="KW-0460">Magnesium</keyword>
<keyword evidence="6" id="KW-0663">Pyridoxal phosphate</keyword>
<accession>A0ABT3Z8G7</accession>